<gene>
    <name evidence="1" type="ORF">SMN809_LOCUS66934</name>
</gene>
<proteinExistence type="predicted"/>
<reference evidence="1" key="1">
    <citation type="submission" date="2021-02" db="EMBL/GenBank/DDBJ databases">
        <authorList>
            <person name="Nowell W R."/>
        </authorList>
    </citation>
    <scope>NUCLEOTIDE SEQUENCE</scope>
</reference>
<sequence>ALLPSNDKLLGKRKRRFRQAPSANQLSYNKEWSFSSDEQYQPPLIEQIYPSEKFSAEDRADFELVTNSRIDYFCQKYLLLTDVIGMY</sequence>
<protein>
    <submittedName>
        <fullName evidence="1">Uncharacterized protein</fullName>
    </submittedName>
</protein>
<name>A0A8S3H605_9BILA</name>
<evidence type="ECO:0000313" key="2">
    <source>
        <dbReference type="Proteomes" id="UP000676336"/>
    </source>
</evidence>
<evidence type="ECO:0000313" key="1">
    <source>
        <dbReference type="EMBL" id="CAF5174260.1"/>
    </source>
</evidence>
<organism evidence="1 2">
    <name type="scientific">Rotaria magnacalcarata</name>
    <dbReference type="NCBI Taxonomy" id="392030"/>
    <lineage>
        <taxon>Eukaryota</taxon>
        <taxon>Metazoa</taxon>
        <taxon>Spiralia</taxon>
        <taxon>Gnathifera</taxon>
        <taxon>Rotifera</taxon>
        <taxon>Eurotatoria</taxon>
        <taxon>Bdelloidea</taxon>
        <taxon>Philodinida</taxon>
        <taxon>Philodinidae</taxon>
        <taxon>Rotaria</taxon>
    </lineage>
</organism>
<dbReference type="EMBL" id="CAJOBI010314345">
    <property type="protein sequence ID" value="CAF5174260.1"/>
    <property type="molecule type" value="Genomic_DNA"/>
</dbReference>
<dbReference type="Proteomes" id="UP000676336">
    <property type="component" value="Unassembled WGS sequence"/>
</dbReference>
<dbReference type="AlphaFoldDB" id="A0A8S3H605"/>
<feature type="non-terminal residue" evidence="1">
    <location>
        <position position="1"/>
    </location>
</feature>
<accession>A0A8S3H605</accession>
<comment type="caution">
    <text evidence="1">The sequence shown here is derived from an EMBL/GenBank/DDBJ whole genome shotgun (WGS) entry which is preliminary data.</text>
</comment>